<feature type="region of interest" description="Disordered" evidence="1">
    <location>
        <begin position="66"/>
        <end position="136"/>
    </location>
</feature>
<reference evidence="2 3" key="1">
    <citation type="journal article" date="2008" name="Nature">
        <title>The genome of the model beetle and pest Tribolium castaneum.</title>
        <authorList>
            <consortium name="Tribolium Genome Sequencing Consortium"/>
            <person name="Richards S."/>
            <person name="Gibbs R.A."/>
            <person name="Weinstock G.M."/>
            <person name="Brown S.J."/>
            <person name="Denell R."/>
            <person name="Beeman R.W."/>
            <person name="Gibbs R."/>
            <person name="Beeman R.W."/>
            <person name="Brown S.J."/>
            <person name="Bucher G."/>
            <person name="Friedrich M."/>
            <person name="Grimmelikhuijzen C.J."/>
            <person name="Klingler M."/>
            <person name="Lorenzen M."/>
            <person name="Richards S."/>
            <person name="Roth S."/>
            <person name="Schroder R."/>
            <person name="Tautz D."/>
            <person name="Zdobnov E.M."/>
            <person name="Muzny D."/>
            <person name="Gibbs R.A."/>
            <person name="Weinstock G.M."/>
            <person name="Attaway T."/>
            <person name="Bell S."/>
            <person name="Buhay C.J."/>
            <person name="Chandrabose M.N."/>
            <person name="Chavez D."/>
            <person name="Clerk-Blankenburg K.P."/>
            <person name="Cree A."/>
            <person name="Dao M."/>
            <person name="Davis C."/>
            <person name="Chacko J."/>
            <person name="Dinh H."/>
            <person name="Dugan-Rocha S."/>
            <person name="Fowler G."/>
            <person name="Garner T.T."/>
            <person name="Garnes J."/>
            <person name="Gnirke A."/>
            <person name="Hawes A."/>
            <person name="Hernandez J."/>
            <person name="Hines S."/>
            <person name="Holder M."/>
            <person name="Hume J."/>
            <person name="Jhangiani S.N."/>
            <person name="Joshi V."/>
            <person name="Khan Z.M."/>
            <person name="Jackson L."/>
            <person name="Kovar C."/>
            <person name="Kowis A."/>
            <person name="Lee S."/>
            <person name="Lewis L.R."/>
            <person name="Margolis J."/>
            <person name="Morgan M."/>
            <person name="Nazareth L.V."/>
            <person name="Nguyen N."/>
            <person name="Okwuonu G."/>
            <person name="Parker D."/>
            <person name="Richards S."/>
            <person name="Ruiz S.J."/>
            <person name="Santibanez J."/>
            <person name="Savard J."/>
            <person name="Scherer S.E."/>
            <person name="Schneider B."/>
            <person name="Sodergren E."/>
            <person name="Tautz D."/>
            <person name="Vattahil S."/>
            <person name="Villasana D."/>
            <person name="White C.S."/>
            <person name="Wright R."/>
            <person name="Park Y."/>
            <person name="Beeman R.W."/>
            <person name="Lord J."/>
            <person name="Oppert B."/>
            <person name="Lorenzen M."/>
            <person name="Brown S."/>
            <person name="Wang L."/>
            <person name="Savard J."/>
            <person name="Tautz D."/>
            <person name="Richards S."/>
            <person name="Weinstock G."/>
            <person name="Gibbs R.A."/>
            <person name="Liu Y."/>
            <person name="Worley K."/>
            <person name="Weinstock G."/>
            <person name="Elsik C.G."/>
            <person name="Reese J.T."/>
            <person name="Elhaik E."/>
            <person name="Landan G."/>
            <person name="Graur D."/>
            <person name="Arensburger P."/>
            <person name="Atkinson P."/>
            <person name="Beeman R.W."/>
            <person name="Beidler J."/>
            <person name="Brown S.J."/>
            <person name="Demuth J.P."/>
            <person name="Drury D.W."/>
            <person name="Du Y.Z."/>
            <person name="Fujiwara H."/>
            <person name="Lorenzen M."/>
            <person name="Maselli V."/>
            <person name="Osanai M."/>
            <person name="Park Y."/>
            <person name="Robertson H.M."/>
            <person name="Tu Z."/>
            <person name="Wang J.J."/>
            <person name="Wang S."/>
            <person name="Richards S."/>
            <person name="Song H."/>
            <person name="Zhang L."/>
            <person name="Sodergren E."/>
            <person name="Werner D."/>
            <person name="Stanke M."/>
            <person name="Morgenstern B."/>
            <person name="Solovyev V."/>
            <person name="Kosarev P."/>
            <person name="Brown G."/>
            <person name="Chen H.C."/>
            <person name="Ermolaeva O."/>
            <person name="Hlavina W."/>
            <person name="Kapustin Y."/>
            <person name="Kiryutin B."/>
            <person name="Kitts P."/>
            <person name="Maglott D."/>
            <person name="Pruitt K."/>
            <person name="Sapojnikov V."/>
            <person name="Souvorov A."/>
            <person name="Mackey A.J."/>
            <person name="Waterhouse R.M."/>
            <person name="Wyder S."/>
            <person name="Zdobnov E.M."/>
            <person name="Zdobnov E.M."/>
            <person name="Wyder S."/>
            <person name="Kriventseva E.V."/>
            <person name="Kadowaki T."/>
            <person name="Bork P."/>
            <person name="Aranda M."/>
            <person name="Bao R."/>
            <person name="Beermann A."/>
            <person name="Berns N."/>
            <person name="Bolognesi R."/>
            <person name="Bonneton F."/>
            <person name="Bopp D."/>
            <person name="Brown S.J."/>
            <person name="Bucher G."/>
            <person name="Butts T."/>
            <person name="Chaumot A."/>
            <person name="Denell R.E."/>
            <person name="Ferrier D.E."/>
            <person name="Friedrich M."/>
            <person name="Gordon C.M."/>
            <person name="Jindra M."/>
            <person name="Klingler M."/>
            <person name="Lan Q."/>
            <person name="Lattorff H.M."/>
            <person name="Laudet V."/>
            <person name="von Levetsow C."/>
            <person name="Liu Z."/>
            <person name="Lutz R."/>
            <person name="Lynch J.A."/>
            <person name="da Fonseca R.N."/>
            <person name="Posnien N."/>
            <person name="Reuter R."/>
            <person name="Roth S."/>
            <person name="Savard J."/>
            <person name="Schinko J.B."/>
            <person name="Schmitt C."/>
            <person name="Schoppmeier M."/>
            <person name="Schroder R."/>
            <person name="Shippy T.D."/>
            <person name="Simonnet F."/>
            <person name="Marques-Souza H."/>
            <person name="Tautz D."/>
            <person name="Tomoyasu Y."/>
            <person name="Trauner J."/>
            <person name="Van der Zee M."/>
            <person name="Vervoort M."/>
            <person name="Wittkopp N."/>
            <person name="Wimmer E.A."/>
            <person name="Yang X."/>
            <person name="Jones A.K."/>
            <person name="Sattelle D.B."/>
            <person name="Ebert P.R."/>
            <person name="Nelson D."/>
            <person name="Scott J.G."/>
            <person name="Beeman R.W."/>
            <person name="Muthukrishnan S."/>
            <person name="Kramer K.J."/>
            <person name="Arakane Y."/>
            <person name="Beeman R.W."/>
            <person name="Zhu Q."/>
            <person name="Hogenkamp D."/>
            <person name="Dixit R."/>
            <person name="Oppert B."/>
            <person name="Jiang H."/>
            <person name="Zou Z."/>
            <person name="Marshall J."/>
            <person name="Elpidina E."/>
            <person name="Vinokurov K."/>
            <person name="Oppert C."/>
            <person name="Zou Z."/>
            <person name="Evans J."/>
            <person name="Lu Z."/>
            <person name="Zhao P."/>
            <person name="Sumathipala N."/>
            <person name="Altincicek B."/>
            <person name="Vilcinskas A."/>
            <person name="Williams M."/>
            <person name="Hultmark D."/>
            <person name="Hetru C."/>
            <person name="Jiang H."/>
            <person name="Grimmelikhuijzen C.J."/>
            <person name="Hauser F."/>
            <person name="Cazzamali G."/>
            <person name="Williamson M."/>
            <person name="Park Y."/>
            <person name="Li B."/>
            <person name="Tanaka Y."/>
            <person name="Predel R."/>
            <person name="Neupert S."/>
            <person name="Schachtner J."/>
            <person name="Verleyen P."/>
            <person name="Raible F."/>
            <person name="Bork P."/>
            <person name="Friedrich M."/>
            <person name="Walden K.K."/>
            <person name="Robertson H.M."/>
            <person name="Angeli S."/>
            <person name="Foret S."/>
            <person name="Bucher G."/>
            <person name="Schuetz S."/>
            <person name="Maleszka R."/>
            <person name="Wimmer E.A."/>
            <person name="Beeman R.W."/>
            <person name="Lorenzen M."/>
            <person name="Tomoyasu Y."/>
            <person name="Miller S.C."/>
            <person name="Grossmann D."/>
            <person name="Bucher G."/>
        </authorList>
    </citation>
    <scope>NUCLEOTIDE SEQUENCE [LARGE SCALE GENOMIC DNA]</scope>
    <source>
        <strain evidence="2 3">Georgia GA2</strain>
    </source>
</reference>
<accession>A0A139WA04</accession>
<name>A0A139WA04_TRICA</name>
<feature type="region of interest" description="Disordered" evidence="1">
    <location>
        <begin position="26"/>
        <end position="48"/>
    </location>
</feature>
<keyword evidence="3" id="KW-1185">Reference proteome</keyword>
<dbReference type="Proteomes" id="UP000007266">
    <property type="component" value="Unassembled WGS sequence"/>
</dbReference>
<sequence>MADSNQPLTLEAIMGAMKTLLAPLSERKIGRLRGPPQRRNPFARGKAQKEEEKLFFFEAELHAGGPLMVRHRGAPPPRQPQRPHLGSSSGFHPDSPPGLRSDSLSGLRPDSPQGLKKIQENGTWFPKRPTSPRRGA</sequence>
<evidence type="ECO:0000313" key="2">
    <source>
        <dbReference type="EMBL" id="KYB24739.1"/>
    </source>
</evidence>
<evidence type="ECO:0000313" key="3">
    <source>
        <dbReference type="Proteomes" id="UP000007266"/>
    </source>
</evidence>
<proteinExistence type="predicted"/>
<reference evidence="2 3" key="2">
    <citation type="journal article" date="2010" name="Nucleic Acids Res.">
        <title>BeetleBase in 2010: revisions to provide comprehensive genomic information for Tribolium castaneum.</title>
        <authorList>
            <person name="Kim H.S."/>
            <person name="Murphy T."/>
            <person name="Xia J."/>
            <person name="Caragea D."/>
            <person name="Park Y."/>
            <person name="Beeman R.W."/>
            <person name="Lorenzen M.D."/>
            <person name="Butcher S."/>
            <person name="Manak J.R."/>
            <person name="Brown S.J."/>
        </authorList>
    </citation>
    <scope>NUCLEOTIDE SEQUENCE [LARGE SCALE GENOMIC DNA]</scope>
    <source>
        <strain evidence="2 3">Georgia GA2</strain>
    </source>
</reference>
<gene>
    <name evidence="2" type="primary">AUGUSTUS-3.0.2_31937</name>
    <name evidence="2" type="ORF">TcasGA2_TC031937</name>
</gene>
<dbReference type="InParanoid" id="A0A139WA04"/>
<dbReference type="AlphaFoldDB" id="A0A139WA04"/>
<dbReference type="EMBL" id="KQ971765">
    <property type="protein sequence ID" value="KYB24739.1"/>
    <property type="molecule type" value="Genomic_DNA"/>
</dbReference>
<protein>
    <submittedName>
        <fullName evidence="2">Uncharacterized protein</fullName>
    </submittedName>
</protein>
<organism evidence="2 3">
    <name type="scientific">Tribolium castaneum</name>
    <name type="common">Red flour beetle</name>
    <dbReference type="NCBI Taxonomy" id="7070"/>
    <lineage>
        <taxon>Eukaryota</taxon>
        <taxon>Metazoa</taxon>
        <taxon>Ecdysozoa</taxon>
        <taxon>Arthropoda</taxon>
        <taxon>Hexapoda</taxon>
        <taxon>Insecta</taxon>
        <taxon>Pterygota</taxon>
        <taxon>Neoptera</taxon>
        <taxon>Endopterygota</taxon>
        <taxon>Coleoptera</taxon>
        <taxon>Polyphaga</taxon>
        <taxon>Cucujiformia</taxon>
        <taxon>Tenebrionidae</taxon>
        <taxon>Tenebrionidae incertae sedis</taxon>
        <taxon>Tribolium</taxon>
    </lineage>
</organism>
<evidence type="ECO:0000256" key="1">
    <source>
        <dbReference type="SAM" id="MobiDB-lite"/>
    </source>
</evidence>